<feature type="domain" description="Carrier" evidence="1">
    <location>
        <begin position="1"/>
        <end position="77"/>
    </location>
</feature>
<protein>
    <recommendedName>
        <fullName evidence="1">Carrier domain-containing protein</fullName>
    </recommendedName>
</protein>
<organism evidence="2 3">
    <name type="scientific">Sterolibacterium denitrificans</name>
    <dbReference type="NCBI Taxonomy" id="157592"/>
    <lineage>
        <taxon>Bacteria</taxon>
        <taxon>Pseudomonadati</taxon>
        <taxon>Pseudomonadota</taxon>
        <taxon>Betaproteobacteria</taxon>
        <taxon>Nitrosomonadales</taxon>
        <taxon>Sterolibacteriaceae</taxon>
        <taxon>Sterolibacterium</taxon>
    </lineage>
</organism>
<dbReference type="Gene3D" id="1.10.1200.10">
    <property type="entry name" value="ACP-like"/>
    <property type="match status" value="1"/>
</dbReference>
<dbReference type="SUPFAM" id="SSF47336">
    <property type="entry name" value="ACP-like"/>
    <property type="match status" value="1"/>
</dbReference>
<dbReference type="InterPro" id="IPR009081">
    <property type="entry name" value="PP-bd_ACP"/>
</dbReference>
<dbReference type="RefSeq" id="WP_154716826.1">
    <property type="nucleotide sequence ID" value="NZ_LT837803.1"/>
</dbReference>
<proteinExistence type="predicted"/>
<accession>A0A7Z7HRF4</accession>
<gene>
    <name evidence="2" type="ORF">SDENCHOL_20309</name>
</gene>
<sequence length="81" mass="8882">MKLDNDMLTRLGKSAGLEVNLAALPAERTFQEVGLDSMALINLMYAIEDELGLTLTTEEMLEINSIADMQRLIGRRLGEGG</sequence>
<dbReference type="Pfam" id="PF00550">
    <property type="entry name" value="PP-binding"/>
    <property type="match status" value="1"/>
</dbReference>
<evidence type="ECO:0000259" key="1">
    <source>
        <dbReference type="PROSITE" id="PS50075"/>
    </source>
</evidence>
<dbReference type="InterPro" id="IPR036736">
    <property type="entry name" value="ACP-like_sf"/>
</dbReference>
<dbReference type="EMBL" id="LT837803">
    <property type="protein sequence ID" value="SMB27159.1"/>
    <property type="molecule type" value="Genomic_DNA"/>
</dbReference>
<evidence type="ECO:0000313" key="3">
    <source>
        <dbReference type="Proteomes" id="UP000242886"/>
    </source>
</evidence>
<keyword evidence="3" id="KW-1185">Reference proteome</keyword>
<dbReference type="Proteomes" id="UP000242886">
    <property type="component" value="Chromosome SDENCHOL"/>
</dbReference>
<dbReference type="PROSITE" id="PS50075">
    <property type="entry name" value="CARRIER"/>
    <property type="match status" value="1"/>
</dbReference>
<name>A0A7Z7HRF4_9PROT</name>
<dbReference type="AlphaFoldDB" id="A0A7Z7HRF4"/>
<reference evidence="2" key="1">
    <citation type="submission" date="2017-03" db="EMBL/GenBank/DDBJ databases">
        <authorList>
            <consortium name="AG Boll"/>
        </authorList>
    </citation>
    <scope>NUCLEOTIDE SEQUENCE [LARGE SCALE GENOMIC DNA]</scope>
    <source>
        <strain evidence="2">Chol</strain>
    </source>
</reference>
<evidence type="ECO:0000313" key="2">
    <source>
        <dbReference type="EMBL" id="SMB27159.1"/>
    </source>
</evidence>